<sequence length="348" mass="37559">MTEPAVRVLYIDDDVALARLVQRNLERRGYAVEHAKNGQEGVARLEQGGIAVIGLDHDMPEAMGLDVLPVLLARPDAPPIIYVTGAGDTRVAVAALKAGADDYVPKETGDGFFDLFVAAIEQALEKARLRRERELAEQEVRAARDRAELLLREVNHRVANSLALVAAFVQMQKSGLSDPEARAALEETQARITAIAGIHRSLYTSGDVRSVRIDTYLKTLLAEMHIAMASARRPDAFVVTADAILVPTDTAVSLAVIVTELVTNACKYAYPDDRQGSIRIRAVHAQGRLSVSVEDDGIGWTGEGPPQGTGLGTRIVQAMAASLGAMLHHDPQHAGTRVTLSMPFQPLR</sequence>
<dbReference type="PANTHER" id="PTHR41523">
    <property type="entry name" value="TWO-COMPONENT SYSTEM SENSOR PROTEIN"/>
    <property type="match status" value="1"/>
</dbReference>
<protein>
    <recommendedName>
        <fullName evidence="2">histidine kinase</fullName>
        <ecNumber evidence="2">2.7.13.3</ecNumber>
    </recommendedName>
</protein>
<dbReference type="AlphaFoldDB" id="A0A3S0WMD1"/>
<feature type="domain" description="Histidine kinase" evidence="10">
    <location>
        <begin position="153"/>
        <end position="346"/>
    </location>
</feature>
<evidence type="ECO:0000256" key="1">
    <source>
        <dbReference type="ARBA" id="ARBA00000085"/>
    </source>
</evidence>
<dbReference type="GO" id="GO:0000160">
    <property type="term" value="P:phosphorelay signal transduction system"/>
    <property type="evidence" value="ECO:0007669"/>
    <property type="project" value="InterPro"/>
</dbReference>
<dbReference type="InterPro" id="IPR011495">
    <property type="entry name" value="Sig_transdc_His_kin_sub2_dim/P"/>
</dbReference>
<accession>A0A3S0WMD1</accession>
<evidence type="ECO:0000256" key="7">
    <source>
        <dbReference type="ARBA" id="ARBA00022840"/>
    </source>
</evidence>
<evidence type="ECO:0000313" key="13">
    <source>
        <dbReference type="Proteomes" id="UP000280346"/>
    </source>
</evidence>
<dbReference type="PROSITE" id="PS50110">
    <property type="entry name" value="RESPONSE_REGULATORY"/>
    <property type="match status" value="1"/>
</dbReference>
<dbReference type="Proteomes" id="UP000280346">
    <property type="component" value="Unassembled WGS sequence"/>
</dbReference>
<dbReference type="InterPro" id="IPR005467">
    <property type="entry name" value="His_kinase_dom"/>
</dbReference>
<evidence type="ECO:0000313" key="12">
    <source>
        <dbReference type="EMBL" id="RUQ72061.1"/>
    </source>
</evidence>
<evidence type="ECO:0000259" key="10">
    <source>
        <dbReference type="PROSITE" id="PS50109"/>
    </source>
</evidence>
<dbReference type="InterPro" id="IPR011006">
    <property type="entry name" value="CheY-like_superfamily"/>
</dbReference>
<dbReference type="RefSeq" id="WP_126997646.1">
    <property type="nucleotide sequence ID" value="NZ_JBNPXW010000005.1"/>
</dbReference>
<keyword evidence="4" id="KW-0808">Transferase</keyword>
<evidence type="ECO:0000259" key="11">
    <source>
        <dbReference type="PROSITE" id="PS50110"/>
    </source>
</evidence>
<dbReference type="Pfam" id="PF00072">
    <property type="entry name" value="Response_reg"/>
    <property type="match status" value="1"/>
</dbReference>
<keyword evidence="3 8" id="KW-0597">Phosphoprotein</keyword>
<keyword evidence="9" id="KW-0175">Coiled coil</keyword>
<dbReference type="GO" id="GO:0004673">
    <property type="term" value="F:protein histidine kinase activity"/>
    <property type="evidence" value="ECO:0007669"/>
    <property type="project" value="UniProtKB-EC"/>
</dbReference>
<dbReference type="GO" id="GO:0005524">
    <property type="term" value="F:ATP binding"/>
    <property type="evidence" value="ECO:0007669"/>
    <property type="project" value="UniProtKB-KW"/>
</dbReference>
<keyword evidence="13" id="KW-1185">Reference proteome</keyword>
<dbReference type="InterPro" id="IPR036890">
    <property type="entry name" value="HATPase_C_sf"/>
</dbReference>
<evidence type="ECO:0000256" key="5">
    <source>
        <dbReference type="ARBA" id="ARBA00022741"/>
    </source>
</evidence>
<dbReference type="Pfam" id="PF02518">
    <property type="entry name" value="HATPase_c"/>
    <property type="match status" value="1"/>
</dbReference>
<dbReference type="SMART" id="SM00448">
    <property type="entry name" value="REC"/>
    <property type="match status" value="1"/>
</dbReference>
<feature type="domain" description="Response regulatory" evidence="11">
    <location>
        <begin position="7"/>
        <end position="121"/>
    </location>
</feature>
<dbReference type="InterPro" id="IPR001789">
    <property type="entry name" value="Sig_transdc_resp-reg_receiver"/>
</dbReference>
<organism evidence="12 13">
    <name type="scientific">Azospirillum doebereinerae</name>
    <dbReference type="NCBI Taxonomy" id="92933"/>
    <lineage>
        <taxon>Bacteria</taxon>
        <taxon>Pseudomonadati</taxon>
        <taxon>Pseudomonadota</taxon>
        <taxon>Alphaproteobacteria</taxon>
        <taxon>Rhodospirillales</taxon>
        <taxon>Azospirillaceae</taxon>
        <taxon>Azospirillum</taxon>
    </lineage>
</organism>
<keyword evidence="7" id="KW-0067">ATP-binding</keyword>
<dbReference type="SUPFAM" id="SSF52172">
    <property type="entry name" value="CheY-like"/>
    <property type="match status" value="1"/>
</dbReference>
<dbReference type="SMART" id="SM00387">
    <property type="entry name" value="HATPase_c"/>
    <property type="match status" value="1"/>
</dbReference>
<feature type="coiled-coil region" evidence="9">
    <location>
        <begin position="117"/>
        <end position="153"/>
    </location>
</feature>
<evidence type="ECO:0000256" key="2">
    <source>
        <dbReference type="ARBA" id="ARBA00012438"/>
    </source>
</evidence>
<evidence type="ECO:0000256" key="8">
    <source>
        <dbReference type="PROSITE-ProRule" id="PRU00169"/>
    </source>
</evidence>
<dbReference type="PANTHER" id="PTHR41523:SF8">
    <property type="entry name" value="ETHYLENE RESPONSE SENSOR PROTEIN"/>
    <property type="match status" value="1"/>
</dbReference>
<dbReference type="SUPFAM" id="SSF55874">
    <property type="entry name" value="ATPase domain of HSP90 chaperone/DNA topoisomerase II/histidine kinase"/>
    <property type="match status" value="1"/>
</dbReference>
<evidence type="ECO:0000256" key="6">
    <source>
        <dbReference type="ARBA" id="ARBA00022777"/>
    </source>
</evidence>
<proteinExistence type="predicted"/>
<dbReference type="OrthoDB" id="9767435at2"/>
<gene>
    <name evidence="12" type="ORF">EJ913_10845</name>
</gene>
<dbReference type="PROSITE" id="PS50109">
    <property type="entry name" value="HIS_KIN"/>
    <property type="match status" value="1"/>
</dbReference>
<evidence type="ECO:0000256" key="3">
    <source>
        <dbReference type="ARBA" id="ARBA00022553"/>
    </source>
</evidence>
<reference evidence="12 13" key="1">
    <citation type="submission" date="2018-12" db="EMBL/GenBank/DDBJ databases">
        <authorList>
            <person name="Yang Y."/>
        </authorList>
    </citation>
    <scope>NUCLEOTIDE SEQUENCE [LARGE SCALE GENOMIC DNA]</scope>
    <source>
        <strain evidence="12 13">GSF71</strain>
    </source>
</reference>
<dbReference type="PRINTS" id="PR00344">
    <property type="entry name" value="BCTRLSENSOR"/>
</dbReference>
<evidence type="ECO:0000256" key="9">
    <source>
        <dbReference type="SAM" id="Coils"/>
    </source>
</evidence>
<dbReference type="InterPro" id="IPR004358">
    <property type="entry name" value="Sig_transdc_His_kin-like_C"/>
</dbReference>
<dbReference type="Gene3D" id="3.30.565.10">
    <property type="entry name" value="Histidine kinase-like ATPase, C-terminal domain"/>
    <property type="match status" value="1"/>
</dbReference>
<dbReference type="EMBL" id="RZIJ01000007">
    <property type="protein sequence ID" value="RUQ72061.1"/>
    <property type="molecule type" value="Genomic_DNA"/>
</dbReference>
<feature type="modified residue" description="4-aspartylphosphate" evidence="8">
    <location>
        <position position="56"/>
    </location>
</feature>
<dbReference type="CDD" id="cd00156">
    <property type="entry name" value="REC"/>
    <property type="match status" value="1"/>
</dbReference>
<dbReference type="InterPro" id="IPR003594">
    <property type="entry name" value="HATPase_dom"/>
</dbReference>
<comment type="catalytic activity">
    <reaction evidence="1">
        <text>ATP + protein L-histidine = ADP + protein N-phospho-L-histidine.</text>
        <dbReference type="EC" id="2.7.13.3"/>
    </reaction>
</comment>
<comment type="caution">
    <text evidence="12">The sequence shown here is derived from an EMBL/GenBank/DDBJ whole genome shotgun (WGS) entry which is preliminary data.</text>
</comment>
<dbReference type="Pfam" id="PF07568">
    <property type="entry name" value="HisKA_2"/>
    <property type="match status" value="1"/>
</dbReference>
<keyword evidence="5" id="KW-0547">Nucleotide-binding</keyword>
<dbReference type="Gene3D" id="3.30.450.20">
    <property type="entry name" value="PAS domain"/>
    <property type="match status" value="1"/>
</dbReference>
<dbReference type="Gene3D" id="3.40.50.2300">
    <property type="match status" value="1"/>
</dbReference>
<name>A0A3S0WMD1_9PROT</name>
<keyword evidence="6" id="KW-0418">Kinase</keyword>
<dbReference type="EC" id="2.7.13.3" evidence="2"/>
<evidence type="ECO:0000256" key="4">
    <source>
        <dbReference type="ARBA" id="ARBA00022679"/>
    </source>
</evidence>